<evidence type="ECO:0000313" key="6">
    <source>
        <dbReference type="EMBL" id="TIH41002.1"/>
    </source>
</evidence>
<proteinExistence type="inferred from homology"/>
<dbReference type="SUPFAM" id="SSF46785">
    <property type="entry name" value="Winged helix' DNA-binding domain"/>
    <property type="match status" value="1"/>
</dbReference>
<comment type="caution">
    <text evidence="6">The sequence shown here is derived from an EMBL/GenBank/DDBJ whole genome shotgun (WGS) entry which is preliminary data.</text>
</comment>
<keyword evidence="4" id="KW-0804">Transcription</keyword>
<evidence type="ECO:0000256" key="3">
    <source>
        <dbReference type="ARBA" id="ARBA00023125"/>
    </source>
</evidence>
<feature type="domain" description="Sugar-binding" evidence="5">
    <location>
        <begin position="57"/>
        <end position="308"/>
    </location>
</feature>
<keyword evidence="2" id="KW-0805">Transcription regulation</keyword>
<dbReference type="InterPro" id="IPR037171">
    <property type="entry name" value="NagB/RpiA_transferase-like"/>
</dbReference>
<dbReference type="GO" id="GO:0003677">
    <property type="term" value="F:DNA binding"/>
    <property type="evidence" value="ECO:0007669"/>
    <property type="project" value="UniProtKB-KW"/>
</dbReference>
<dbReference type="InterPro" id="IPR051054">
    <property type="entry name" value="SorC_transcr_regulators"/>
</dbReference>
<sequence>MSLLTKIARLYHEQGVRQPEIAARLHISQSRVSRFLKEAVALGIVRTIVVPPAGVHSELEDGVQARYSLADVVVVDAADDDRGLLQALGSAGAAYLETTLTGSDRVGISSWSSTLLATVDAMAPRTTRTAETIVQVLGGVGNPAVQVQATHLTDRLARVTGADAVFFPAPGVVSTSAVRDALLADPYILEAVTEWPSLTVVLEGVGSLEPSLLLQNSGNAITAADQDALRRAGAVGDVCLRFFDADGTLVDAELHERVLGISSAELRAVPRKVAIAGGTRKHEAIRACLRGGWADVLITDVATAEYLLTPR</sequence>
<keyword evidence="3" id="KW-0238">DNA-binding</keyword>
<gene>
    <name evidence="6" type="ORF">D4765_00345</name>
</gene>
<dbReference type="OrthoDB" id="186585at2"/>
<dbReference type="Proteomes" id="UP000306192">
    <property type="component" value="Unassembled WGS sequence"/>
</dbReference>
<evidence type="ECO:0000256" key="4">
    <source>
        <dbReference type="ARBA" id="ARBA00023163"/>
    </source>
</evidence>
<dbReference type="AlphaFoldDB" id="A0A4T2CBP1"/>
<dbReference type="Gene3D" id="1.10.10.60">
    <property type="entry name" value="Homeodomain-like"/>
    <property type="match status" value="1"/>
</dbReference>
<dbReference type="InterPro" id="IPR036390">
    <property type="entry name" value="WH_DNA-bd_sf"/>
</dbReference>
<reference evidence="6 7" key="1">
    <citation type="journal article" date="2019" name="Microorganisms">
        <title>Systematic Affiliation and Genome Analysis of Subtercola vilae DB165(T) with Particular Emphasis on Cold Adaptation of an Isolate from a High-Altitude Cold Volcano Lake.</title>
        <authorList>
            <person name="Villalobos A.S."/>
            <person name="Wiese J."/>
            <person name="Imhoff J.F."/>
            <person name="Dorador C."/>
            <person name="Keller A."/>
            <person name="Hentschel U."/>
        </authorList>
    </citation>
    <scope>NUCLEOTIDE SEQUENCE [LARGE SCALE GENOMIC DNA]</scope>
    <source>
        <strain evidence="6 7">DB165</strain>
    </source>
</reference>
<name>A0A4T2CBP1_9MICO</name>
<organism evidence="6 7">
    <name type="scientific">Subtercola vilae</name>
    <dbReference type="NCBI Taxonomy" id="2056433"/>
    <lineage>
        <taxon>Bacteria</taxon>
        <taxon>Bacillati</taxon>
        <taxon>Actinomycetota</taxon>
        <taxon>Actinomycetes</taxon>
        <taxon>Micrococcales</taxon>
        <taxon>Microbacteriaceae</taxon>
        <taxon>Subtercola</taxon>
    </lineage>
</organism>
<comment type="similarity">
    <text evidence="1">Belongs to the SorC transcriptional regulatory family.</text>
</comment>
<evidence type="ECO:0000313" key="7">
    <source>
        <dbReference type="Proteomes" id="UP000306192"/>
    </source>
</evidence>
<dbReference type="EMBL" id="QYRT01000001">
    <property type="protein sequence ID" value="TIH41002.1"/>
    <property type="molecule type" value="Genomic_DNA"/>
</dbReference>
<evidence type="ECO:0000256" key="2">
    <source>
        <dbReference type="ARBA" id="ARBA00023015"/>
    </source>
</evidence>
<keyword evidence="7" id="KW-1185">Reference proteome</keyword>
<evidence type="ECO:0000259" key="5">
    <source>
        <dbReference type="Pfam" id="PF04198"/>
    </source>
</evidence>
<accession>A0A4T2CBP1</accession>
<evidence type="ECO:0000256" key="1">
    <source>
        <dbReference type="ARBA" id="ARBA00010466"/>
    </source>
</evidence>
<dbReference type="GO" id="GO:0030246">
    <property type="term" value="F:carbohydrate binding"/>
    <property type="evidence" value="ECO:0007669"/>
    <property type="project" value="InterPro"/>
</dbReference>
<dbReference type="InterPro" id="IPR007324">
    <property type="entry name" value="Sugar-bd_dom_put"/>
</dbReference>
<dbReference type="Pfam" id="PF04198">
    <property type="entry name" value="Sugar-bind"/>
    <property type="match status" value="1"/>
</dbReference>
<dbReference type="PANTHER" id="PTHR34294">
    <property type="entry name" value="TRANSCRIPTIONAL REGULATOR-RELATED"/>
    <property type="match status" value="1"/>
</dbReference>
<dbReference type="SUPFAM" id="SSF100950">
    <property type="entry name" value="NagB/RpiA/CoA transferase-like"/>
    <property type="match status" value="1"/>
</dbReference>
<dbReference type="Gene3D" id="3.40.50.1360">
    <property type="match status" value="1"/>
</dbReference>
<protein>
    <submittedName>
        <fullName evidence="6">Sugar-binding transcriptional regulator</fullName>
    </submittedName>
</protein>